<evidence type="ECO:0000313" key="2">
    <source>
        <dbReference type="EMBL" id="GAU96951.1"/>
    </source>
</evidence>
<name>A0A1D1V5I3_RAMVA</name>
<evidence type="ECO:0000256" key="1">
    <source>
        <dbReference type="SAM" id="MobiDB-lite"/>
    </source>
</evidence>
<protein>
    <submittedName>
        <fullName evidence="2">Uncharacterized protein</fullName>
    </submittedName>
</protein>
<feature type="region of interest" description="Disordered" evidence="1">
    <location>
        <begin position="78"/>
        <end position="108"/>
    </location>
</feature>
<reference evidence="2 3" key="1">
    <citation type="journal article" date="2016" name="Nat. Commun.">
        <title>Extremotolerant tardigrade genome and improved radiotolerance of human cultured cells by tardigrade-unique protein.</title>
        <authorList>
            <person name="Hashimoto T."/>
            <person name="Horikawa D.D."/>
            <person name="Saito Y."/>
            <person name="Kuwahara H."/>
            <person name="Kozuka-Hata H."/>
            <person name="Shin-I T."/>
            <person name="Minakuchi Y."/>
            <person name="Ohishi K."/>
            <person name="Motoyama A."/>
            <person name="Aizu T."/>
            <person name="Enomoto A."/>
            <person name="Kondo K."/>
            <person name="Tanaka S."/>
            <person name="Hara Y."/>
            <person name="Koshikawa S."/>
            <person name="Sagara H."/>
            <person name="Miura T."/>
            <person name="Yokobori S."/>
            <person name="Miyagawa K."/>
            <person name="Suzuki Y."/>
            <person name="Kubo T."/>
            <person name="Oyama M."/>
            <person name="Kohara Y."/>
            <person name="Fujiyama A."/>
            <person name="Arakawa K."/>
            <person name="Katayama T."/>
            <person name="Toyoda A."/>
            <person name="Kunieda T."/>
        </authorList>
    </citation>
    <scope>NUCLEOTIDE SEQUENCE [LARGE SCALE GENOMIC DNA]</scope>
    <source>
        <strain evidence="2 3">YOKOZUNA-1</strain>
    </source>
</reference>
<organism evidence="2 3">
    <name type="scientific">Ramazzottius varieornatus</name>
    <name type="common">Water bear</name>
    <name type="synonym">Tardigrade</name>
    <dbReference type="NCBI Taxonomy" id="947166"/>
    <lineage>
        <taxon>Eukaryota</taxon>
        <taxon>Metazoa</taxon>
        <taxon>Ecdysozoa</taxon>
        <taxon>Tardigrada</taxon>
        <taxon>Eutardigrada</taxon>
        <taxon>Parachela</taxon>
        <taxon>Hypsibioidea</taxon>
        <taxon>Ramazzottiidae</taxon>
        <taxon>Ramazzottius</taxon>
    </lineage>
</organism>
<gene>
    <name evidence="2" type="primary">RvY_08315-1</name>
    <name evidence="2" type="synonym">RvY_08315.1</name>
    <name evidence="2" type="ORF">RvY_08315</name>
</gene>
<accession>A0A1D1V5I3</accession>
<dbReference type="AlphaFoldDB" id="A0A1D1V5I3"/>
<proteinExistence type="predicted"/>
<evidence type="ECO:0000313" key="3">
    <source>
        <dbReference type="Proteomes" id="UP000186922"/>
    </source>
</evidence>
<sequence>MRSTNCFETFFRTVSRDFCLAKSPQRLSRQTTHNDGVASVVKVLRKIKRAQESSEGSSGLRKLLTSIVLSISDGKQREAANLPTASPSPTAPIVQPPTGSRASNRQEDACGGHGCLLSHRKNRPSSVTVLALGKLILAPPPKRPFCFFPRFPILIPALRHEVFPAGQPASRPRHLTRTFSRLTMPKIVIQSEQ</sequence>
<dbReference type="Proteomes" id="UP000186922">
    <property type="component" value="Unassembled WGS sequence"/>
</dbReference>
<comment type="caution">
    <text evidence="2">The sequence shown here is derived from an EMBL/GenBank/DDBJ whole genome shotgun (WGS) entry which is preliminary data.</text>
</comment>
<keyword evidence="3" id="KW-1185">Reference proteome</keyword>
<dbReference type="EMBL" id="BDGG01000003">
    <property type="protein sequence ID" value="GAU96951.1"/>
    <property type="molecule type" value="Genomic_DNA"/>
</dbReference>